<dbReference type="PRINTS" id="PR00248">
    <property type="entry name" value="GPCRMGR"/>
</dbReference>
<protein>
    <recommendedName>
        <fullName evidence="13">G-protein coupled receptors family 3 profile domain-containing protein</fullName>
    </recommendedName>
</protein>
<gene>
    <name evidence="14" type="ORF">mRhiFer1_008189</name>
</gene>
<keyword evidence="11" id="KW-0807">Transducer</keyword>
<dbReference type="Pfam" id="PF00003">
    <property type="entry name" value="7tm_3"/>
    <property type="match status" value="1"/>
</dbReference>
<evidence type="ECO:0000256" key="10">
    <source>
        <dbReference type="ARBA" id="ARBA00023180"/>
    </source>
</evidence>
<dbReference type="Gene3D" id="2.10.50.30">
    <property type="entry name" value="GPCR, family 3, nine cysteines domain"/>
    <property type="match status" value="1"/>
</dbReference>
<dbReference type="PANTHER" id="PTHR24061">
    <property type="entry name" value="CALCIUM-SENSING RECEPTOR-RELATED"/>
    <property type="match status" value="1"/>
</dbReference>
<dbReference type="InterPro" id="IPR028082">
    <property type="entry name" value="Peripla_BP_I"/>
</dbReference>
<dbReference type="InterPro" id="IPR000068">
    <property type="entry name" value="GPCR_3_Ca_sens_rcpt-rel"/>
</dbReference>
<evidence type="ECO:0000256" key="6">
    <source>
        <dbReference type="ARBA" id="ARBA00022989"/>
    </source>
</evidence>
<evidence type="ECO:0000259" key="13">
    <source>
        <dbReference type="PROSITE" id="PS50259"/>
    </source>
</evidence>
<keyword evidence="8 12" id="KW-0472">Membrane</keyword>
<accession>A0A7J7W800</accession>
<feature type="transmembrane region" description="Helical" evidence="12">
    <location>
        <begin position="172"/>
        <end position="196"/>
    </location>
</feature>
<evidence type="ECO:0000256" key="3">
    <source>
        <dbReference type="ARBA" id="ARBA00022475"/>
    </source>
</evidence>
<evidence type="ECO:0000256" key="7">
    <source>
        <dbReference type="ARBA" id="ARBA00023040"/>
    </source>
</evidence>
<dbReference type="EMBL" id="JACAGC010000011">
    <property type="protein sequence ID" value="KAF6333431.1"/>
    <property type="molecule type" value="Genomic_DNA"/>
</dbReference>
<dbReference type="Proteomes" id="UP000585614">
    <property type="component" value="Unassembled WGS sequence"/>
</dbReference>
<keyword evidence="3" id="KW-1003">Cell membrane</keyword>
<organism evidence="14 15">
    <name type="scientific">Rhinolophus ferrumequinum</name>
    <name type="common">Greater horseshoe bat</name>
    <dbReference type="NCBI Taxonomy" id="59479"/>
    <lineage>
        <taxon>Eukaryota</taxon>
        <taxon>Metazoa</taxon>
        <taxon>Chordata</taxon>
        <taxon>Craniata</taxon>
        <taxon>Vertebrata</taxon>
        <taxon>Euteleostomi</taxon>
        <taxon>Mammalia</taxon>
        <taxon>Eutheria</taxon>
        <taxon>Laurasiatheria</taxon>
        <taxon>Chiroptera</taxon>
        <taxon>Yinpterochiroptera</taxon>
        <taxon>Rhinolophoidea</taxon>
        <taxon>Rhinolophidae</taxon>
        <taxon>Rhinolophinae</taxon>
        <taxon>Rhinolophus</taxon>
    </lineage>
</organism>
<keyword evidence="7" id="KW-0297">G-protein coupled receptor</keyword>
<dbReference type="GO" id="GO:0004930">
    <property type="term" value="F:G protein-coupled receptor activity"/>
    <property type="evidence" value="ECO:0007669"/>
    <property type="project" value="UniProtKB-KW"/>
</dbReference>
<keyword evidence="10" id="KW-0325">Glycoprotein</keyword>
<evidence type="ECO:0000256" key="2">
    <source>
        <dbReference type="ARBA" id="ARBA00007242"/>
    </source>
</evidence>
<evidence type="ECO:0000313" key="15">
    <source>
        <dbReference type="Proteomes" id="UP000585614"/>
    </source>
</evidence>
<dbReference type="InterPro" id="IPR017978">
    <property type="entry name" value="GPCR_3_C"/>
</dbReference>
<dbReference type="InterPro" id="IPR000337">
    <property type="entry name" value="GPCR_3"/>
</dbReference>
<keyword evidence="5" id="KW-0732">Signal</keyword>
<reference evidence="14 15" key="1">
    <citation type="journal article" date="2020" name="Nature">
        <title>Six reference-quality genomes reveal evolution of bat adaptations.</title>
        <authorList>
            <person name="Jebb D."/>
            <person name="Huang Z."/>
            <person name="Pippel M."/>
            <person name="Hughes G.M."/>
            <person name="Lavrichenko K."/>
            <person name="Devanna P."/>
            <person name="Winkler S."/>
            <person name="Jermiin L.S."/>
            <person name="Skirmuntt E.C."/>
            <person name="Katzourakis A."/>
            <person name="Burkitt-Gray L."/>
            <person name="Ray D.A."/>
            <person name="Sullivan K.A.M."/>
            <person name="Roscito J.G."/>
            <person name="Kirilenko B.M."/>
            <person name="Davalos L.M."/>
            <person name="Corthals A.P."/>
            <person name="Power M.L."/>
            <person name="Jones G."/>
            <person name="Ransome R.D."/>
            <person name="Dechmann D.K.N."/>
            <person name="Locatelli A.G."/>
            <person name="Puechmaille S.J."/>
            <person name="Fedrigo O."/>
            <person name="Jarvis E.D."/>
            <person name="Hiller M."/>
            <person name="Vernes S.C."/>
            <person name="Myers E.W."/>
            <person name="Teeling E.C."/>
        </authorList>
    </citation>
    <scope>NUCLEOTIDE SEQUENCE [LARGE SCALE GENOMIC DNA]</scope>
    <source>
        <strain evidence="14">MRhiFer1</strain>
        <tissue evidence="14">Lung</tissue>
    </source>
</reference>
<comment type="similarity">
    <text evidence="2">Belongs to the G-protein coupled receptor 3 family.</text>
</comment>
<dbReference type="SUPFAM" id="SSF53822">
    <property type="entry name" value="Periplasmic binding protein-like I"/>
    <property type="match status" value="1"/>
</dbReference>
<evidence type="ECO:0000256" key="1">
    <source>
        <dbReference type="ARBA" id="ARBA00004651"/>
    </source>
</evidence>
<dbReference type="GO" id="GO:0005886">
    <property type="term" value="C:plasma membrane"/>
    <property type="evidence" value="ECO:0007669"/>
    <property type="project" value="UniProtKB-SubCell"/>
</dbReference>
<dbReference type="PROSITE" id="PS50259">
    <property type="entry name" value="G_PROTEIN_RECEP_F3_4"/>
    <property type="match status" value="1"/>
</dbReference>
<dbReference type="InterPro" id="IPR011500">
    <property type="entry name" value="GPCR_3_9-Cys_dom"/>
</dbReference>
<dbReference type="AlphaFoldDB" id="A0A7J7W800"/>
<keyword evidence="4 12" id="KW-0812">Transmembrane</keyword>
<evidence type="ECO:0000256" key="5">
    <source>
        <dbReference type="ARBA" id="ARBA00022729"/>
    </source>
</evidence>
<dbReference type="InterPro" id="IPR038550">
    <property type="entry name" value="GPCR_3_9-Cys_sf"/>
</dbReference>
<feature type="transmembrane region" description="Helical" evidence="12">
    <location>
        <begin position="208"/>
        <end position="227"/>
    </location>
</feature>
<evidence type="ECO:0000256" key="11">
    <source>
        <dbReference type="ARBA" id="ARBA00023224"/>
    </source>
</evidence>
<dbReference type="FunFam" id="2.10.50.30:FF:000002">
    <property type="entry name" value="Vomeronasal 2 receptor, h1"/>
    <property type="match status" value="1"/>
</dbReference>
<evidence type="ECO:0000256" key="8">
    <source>
        <dbReference type="ARBA" id="ARBA00023136"/>
    </source>
</evidence>
<evidence type="ECO:0000256" key="4">
    <source>
        <dbReference type="ARBA" id="ARBA00022692"/>
    </source>
</evidence>
<sequence length="296" mass="32415">MATVIASSPAATVIICDFYHYHFTLMAEALWENMTRWEWILFTSFSYNPSVLGPKALDMLNGSLSLSTHAGIMPSFEDFLLALHPATYPGNSLGPSSICSDKCPVGTRKSVLPSKSNCCYNCIPCPRGEIAMTPDGAVCEKCPEDQWPNMDKSRSIPKTLGFLPYREPFGTALAVGTALLFLIALAVLGIFIWHHHTPSVRSNNHRPSYLLLSSLALCFLCPFLFIGHPGHLTCAMHQAAFRVTFTISVSSVLARPVMVVAASHTTQPHTQLRKWTTPALPAPSLSSVPWVRLPCV</sequence>
<evidence type="ECO:0000256" key="9">
    <source>
        <dbReference type="ARBA" id="ARBA00023170"/>
    </source>
</evidence>
<keyword evidence="9" id="KW-0675">Receptor</keyword>
<dbReference type="PANTHER" id="PTHR24061:SF0">
    <property type="entry name" value="C-FAMILY ODORANT RECEPTOR OLFCT1"/>
    <property type="match status" value="1"/>
</dbReference>
<evidence type="ECO:0000313" key="14">
    <source>
        <dbReference type="EMBL" id="KAF6333431.1"/>
    </source>
</evidence>
<feature type="domain" description="G-protein coupled receptors family 3 profile" evidence="13">
    <location>
        <begin position="169"/>
        <end position="283"/>
    </location>
</feature>
<name>A0A7J7W800_RHIFE</name>
<comment type="caution">
    <text evidence="14">The sequence shown here is derived from an EMBL/GenBank/DDBJ whole genome shotgun (WGS) entry which is preliminary data.</text>
</comment>
<feature type="transmembrane region" description="Helical" evidence="12">
    <location>
        <begin position="239"/>
        <end position="262"/>
    </location>
</feature>
<dbReference type="Pfam" id="PF07562">
    <property type="entry name" value="NCD3G"/>
    <property type="match status" value="1"/>
</dbReference>
<proteinExistence type="inferred from homology"/>
<comment type="subcellular location">
    <subcellularLocation>
        <location evidence="1">Cell membrane</location>
        <topology evidence="1">Multi-pass membrane protein</topology>
    </subcellularLocation>
</comment>
<evidence type="ECO:0000256" key="12">
    <source>
        <dbReference type="SAM" id="Phobius"/>
    </source>
</evidence>
<keyword evidence="6 12" id="KW-1133">Transmembrane helix</keyword>